<dbReference type="EMBL" id="JAPDPJ010000002">
    <property type="protein sequence ID" value="MCW3785235.1"/>
    <property type="molecule type" value="Genomic_DNA"/>
</dbReference>
<gene>
    <name evidence="1" type="primary">yedF</name>
    <name evidence="1" type="ORF">OM075_02085</name>
</gene>
<dbReference type="Pfam" id="PF02635">
    <property type="entry name" value="DsrE"/>
    <property type="match status" value="1"/>
</dbReference>
<evidence type="ECO:0000313" key="2">
    <source>
        <dbReference type="Proteomes" id="UP001209229"/>
    </source>
</evidence>
<dbReference type="NCBIfam" id="TIGR03527">
    <property type="entry name" value="selenium_YedF"/>
    <property type="match status" value="1"/>
</dbReference>
<sequence length="112" mass="12403">MNNTLIQINNNGMGQGDEELGLLLINNYLKLISAENNLPKFITFYNSGVKIICEDSPIIENLKNLEAAGVKLIACKTCLNHYNLLDKIKVGIPGTMVDIIELQKMADKVINL</sequence>
<dbReference type="InterPro" id="IPR019870">
    <property type="entry name" value="Se_metab_YedF"/>
</dbReference>
<name>A0AAE3SDH9_9BACT</name>
<accession>A0AAE3SDH9</accession>
<protein>
    <submittedName>
        <fullName evidence="1">Sulfurtransferase-like selenium metabolism protein YedF</fullName>
    </submittedName>
</protein>
<dbReference type="SUPFAM" id="SSF75169">
    <property type="entry name" value="DsrEFH-like"/>
    <property type="match status" value="1"/>
</dbReference>
<dbReference type="InterPro" id="IPR027396">
    <property type="entry name" value="DsrEFH-like"/>
</dbReference>
<dbReference type="InterPro" id="IPR003787">
    <property type="entry name" value="Sulphur_relay_DsrE/F-like"/>
</dbReference>
<evidence type="ECO:0000313" key="1">
    <source>
        <dbReference type="EMBL" id="MCW3785235.1"/>
    </source>
</evidence>
<proteinExistence type="predicted"/>
<organism evidence="1 2">
    <name type="scientific">Plebeiibacterium sediminum</name>
    <dbReference type="NCBI Taxonomy" id="2992112"/>
    <lineage>
        <taxon>Bacteria</taxon>
        <taxon>Pseudomonadati</taxon>
        <taxon>Bacteroidota</taxon>
        <taxon>Bacteroidia</taxon>
        <taxon>Marinilabiliales</taxon>
        <taxon>Marinilabiliaceae</taxon>
        <taxon>Plebeiibacterium</taxon>
    </lineage>
</organism>
<comment type="caution">
    <text evidence="1">The sequence shown here is derived from an EMBL/GenBank/DDBJ whole genome shotgun (WGS) entry which is preliminary data.</text>
</comment>
<dbReference type="Proteomes" id="UP001209229">
    <property type="component" value="Unassembled WGS sequence"/>
</dbReference>
<reference evidence="1" key="1">
    <citation type="submission" date="2022-10" db="EMBL/GenBank/DDBJ databases">
        <authorList>
            <person name="Yu W.X."/>
        </authorList>
    </citation>
    <scope>NUCLEOTIDE SEQUENCE</scope>
    <source>
        <strain evidence="1">AAT</strain>
    </source>
</reference>
<dbReference type="AlphaFoldDB" id="A0AAE3SDH9"/>
<keyword evidence="2" id="KW-1185">Reference proteome</keyword>
<dbReference type="RefSeq" id="WP_301188806.1">
    <property type="nucleotide sequence ID" value="NZ_JAPDPJ010000002.1"/>
</dbReference>
<dbReference type="Gene3D" id="3.40.1260.10">
    <property type="entry name" value="DsrEFH-like"/>
    <property type="match status" value="1"/>
</dbReference>